<accession>A0AAV7T6D5</accession>
<dbReference type="Proteomes" id="UP001066276">
    <property type="component" value="Chromosome 4_1"/>
</dbReference>
<dbReference type="AlphaFoldDB" id="A0AAV7T6D5"/>
<feature type="region of interest" description="Disordered" evidence="1">
    <location>
        <begin position="109"/>
        <end position="138"/>
    </location>
</feature>
<sequence length="138" mass="15946">MKCRSRPSNNERQPYNATATILLSPRKETPSMSERHSALFPSPMRKETASAEERLETMLSSPMRRANQSVKDTQDTMQNAVDKETKFKAYFHRDRNAVDERQAAVIVESKDEMSTGKCKRSDNKQALAKSQKYKHWHI</sequence>
<proteinExistence type="predicted"/>
<feature type="compositionally biased region" description="Polar residues" evidence="1">
    <location>
        <begin position="1"/>
        <end position="21"/>
    </location>
</feature>
<organism evidence="2 3">
    <name type="scientific">Pleurodeles waltl</name>
    <name type="common">Iberian ribbed newt</name>
    <dbReference type="NCBI Taxonomy" id="8319"/>
    <lineage>
        <taxon>Eukaryota</taxon>
        <taxon>Metazoa</taxon>
        <taxon>Chordata</taxon>
        <taxon>Craniata</taxon>
        <taxon>Vertebrata</taxon>
        <taxon>Euteleostomi</taxon>
        <taxon>Amphibia</taxon>
        <taxon>Batrachia</taxon>
        <taxon>Caudata</taxon>
        <taxon>Salamandroidea</taxon>
        <taxon>Salamandridae</taxon>
        <taxon>Pleurodelinae</taxon>
        <taxon>Pleurodeles</taxon>
    </lineage>
</organism>
<keyword evidence="3" id="KW-1185">Reference proteome</keyword>
<feature type="compositionally biased region" description="Basic and acidic residues" evidence="1">
    <location>
        <begin position="25"/>
        <end position="37"/>
    </location>
</feature>
<gene>
    <name evidence="2" type="ORF">NDU88_004030</name>
</gene>
<feature type="compositionally biased region" description="Basic and acidic residues" evidence="1">
    <location>
        <begin position="44"/>
        <end position="56"/>
    </location>
</feature>
<comment type="caution">
    <text evidence="2">The sequence shown here is derived from an EMBL/GenBank/DDBJ whole genome shotgun (WGS) entry which is preliminary data.</text>
</comment>
<reference evidence="2" key="1">
    <citation type="journal article" date="2022" name="bioRxiv">
        <title>Sequencing and chromosome-scale assembly of the giantPleurodeles waltlgenome.</title>
        <authorList>
            <person name="Brown T."/>
            <person name="Elewa A."/>
            <person name="Iarovenko S."/>
            <person name="Subramanian E."/>
            <person name="Araus A.J."/>
            <person name="Petzold A."/>
            <person name="Susuki M."/>
            <person name="Suzuki K.-i.T."/>
            <person name="Hayashi T."/>
            <person name="Toyoda A."/>
            <person name="Oliveira C."/>
            <person name="Osipova E."/>
            <person name="Leigh N.D."/>
            <person name="Simon A."/>
            <person name="Yun M.H."/>
        </authorList>
    </citation>
    <scope>NUCLEOTIDE SEQUENCE</scope>
    <source>
        <strain evidence="2">20211129_DDA</strain>
        <tissue evidence="2">Liver</tissue>
    </source>
</reference>
<feature type="compositionally biased region" description="Basic and acidic residues" evidence="1">
    <location>
        <begin position="109"/>
        <end position="123"/>
    </location>
</feature>
<dbReference type="EMBL" id="JANPWB010000007">
    <property type="protein sequence ID" value="KAJ1172180.1"/>
    <property type="molecule type" value="Genomic_DNA"/>
</dbReference>
<evidence type="ECO:0000313" key="2">
    <source>
        <dbReference type="EMBL" id="KAJ1172180.1"/>
    </source>
</evidence>
<protein>
    <submittedName>
        <fullName evidence="2">Uncharacterized protein</fullName>
    </submittedName>
</protein>
<evidence type="ECO:0000256" key="1">
    <source>
        <dbReference type="SAM" id="MobiDB-lite"/>
    </source>
</evidence>
<feature type="region of interest" description="Disordered" evidence="1">
    <location>
        <begin position="1"/>
        <end position="79"/>
    </location>
</feature>
<name>A0AAV7T6D5_PLEWA</name>
<evidence type="ECO:0000313" key="3">
    <source>
        <dbReference type="Proteomes" id="UP001066276"/>
    </source>
</evidence>
<feature type="compositionally biased region" description="Polar residues" evidence="1">
    <location>
        <begin position="66"/>
        <end position="79"/>
    </location>
</feature>